<reference evidence="2 3" key="1">
    <citation type="journal article" date="2018" name="Mol. Plant">
        <title>The genome of Artemisia annua provides insight into the evolution of Asteraceae family and artemisinin biosynthesis.</title>
        <authorList>
            <person name="Shen Q."/>
            <person name="Zhang L."/>
            <person name="Liao Z."/>
            <person name="Wang S."/>
            <person name="Yan T."/>
            <person name="Shi P."/>
            <person name="Liu M."/>
            <person name="Fu X."/>
            <person name="Pan Q."/>
            <person name="Wang Y."/>
            <person name="Lv Z."/>
            <person name="Lu X."/>
            <person name="Zhang F."/>
            <person name="Jiang W."/>
            <person name="Ma Y."/>
            <person name="Chen M."/>
            <person name="Hao X."/>
            <person name="Li L."/>
            <person name="Tang Y."/>
            <person name="Lv G."/>
            <person name="Zhou Y."/>
            <person name="Sun X."/>
            <person name="Brodelius P.E."/>
            <person name="Rose J.K.C."/>
            <person name="Tang K."/>
        </authorList>
    </citation>
    <scope>NUCLEOTIDE SEQUENCE [LARGE SCALE GENOMIC DNA]</scope>
    <source>
        <strain evidence="3">cv. Huhao1</strain>
        <tissue evidence="2">Leaf</tissue>
    </source>
</reference>
<evidence type="ECO:0000256" key="1">
    <source>
        <dbReference type="SAM" id="MobiDB-lite"/>
    </source>
</evidence>
<comment type="caution">
    <text evidence="2">The sequence shown here is derived from an EMBL/GenBank/DDBJ whole genome shotgun (WGS) entry which is preliminary data.</text>
</comment>
<dbReference type="Proteomes" id="UP000245207">
    <property type="component" value="Unassembled WGS sequence"/>
</dbReference>
<protein>
    <submittedName>
        <fullName evidence="2">Uncharacterized protein</fullName>
    </submittedName>
</protein>
<dbReference type="EMBL" id="PKPP01000543">
    <property type="protein sequence ID" value="PWA91433.1"/>
    <property type="molecule type" value="Genomic_DNA"/>
</dbReference>
<evidence type="ECO:0000313" key="3">
    <source>
        <dbReference type="Proteomes" id="UP000245207"/>
    </source>
</evidence>
<feature type="region of interest" description="Disordered" evidence="1">
    <location>
        <begin position="648"/>
        <end position="683"/>
    </location>
</feature>
<proteinExistence type="predicted"/>
<dbReference type="AlphaFoldDB" id="A0A2U1Q0H1"/>
<feature type="region of interest" description="Disordered" evidence="1">
    <location>
        <begin position="149"/>
        <end position="209"/>
    </location>
</feature>
<dbReference type="OrthoDB" id="1093005at2759"/>
<name>A0A2U1Q0H1_ARTAN</name>
<sequence length="1132" mass="124278">MKDEHVFADGIIVSEHHQCFPAIGNIKIDGLKVFFFLQSWIQNVLECWVGGFGLVKRRGNFYNLSDSMRVKGAFPATKWFISVDASRLEQTCGVQHVDKDKAGDRIALPWVTDNHSIDQGPSMPPKIVPFMNPEVSNVGQITIVDSLKGSQKYTEKDRPSNIEISSKKRTRAVQNDSLLEDASGSGPSVKKKRKTQKKEPTVKDSENLGNENMIISINKLSENSSVHDQVATVVPSGVVDIGAETPLKNAEASETVPEISMVLEKNIQQEVPAEVSQKDKDKELVQKTVAGSEIPSSSMRTSDREPGTSALSSQKGAKSTKRKAAKKEVAATSLIKTQHNINTDAADLSKKDLGSTVKESAGVETDNHEKDKETSLIQEPEVKLPVRKKKVKKPAAKNKDESLLKRADNIVSETSSIVPATTVDVKLTPKRKMTKLVCLMLKRMKDLKVVVGSRKTKKDVGKSATRTDAATVTNKEELLTHSEMKDSQDITSIDALHVDHGSKDDIMTNNDAEMSKTEKTTSQKSRMRVSEHHQCFPAIGNIKIDGLKFARGCFRVWTLCEEETQDSKERTHCKRFRNLGNENMIISINKLSENSSVHDQVETPLKNAEASEAVPEISMVLEKNIQQEVPAEVSQKDKDKELVPKIVAGSEIPSSSMRTSDCEPGTSALSRQKGAKSTKRKAAKKEVAATSLIKTQHNINTDVADLSKKDLGSTVKESAGVETDNHEKDKEMSLIQEPEVKLPVRKKKVKKPAAKNKDESLLKRDDNIVSETSSIVPATTVDEKINAETKNDKVSLSNAEKNEGLEKTLTDDVIMQEAETSKPTEVVVETSKPTEVMVETLKPTEVVVETSKKDLKVVVGSRKTKKDVGKSATRTDAATMTNKEELLPHSEMKDSQDITSIDALHVDHGSKDDIVTNNDAEMSKTEKTTGQVNAEGIDEKSEKQNEKMDDKKLCYQSFIYSKYYTIQRYSDSSVIFVAVSCGAKGSVDTSKSFPLQFGSISPGVVNGMQVPARTSSAPPNMDEQKWAQVMPETLEPSLQLASVVLAQVMPETLEPSLQLASAVLAQVVVRRFACAVVSTVDVALDALRVDFEGTLTVVDTLVEVIEDAVVVVDIVIVVVVVDCRSKMEVETF</sequence>
<feature type="compositionally biased region" description="Basic and acidic residues" evidence="1">
    <location>
        <begin position="197"/>
        <end position="206"/>
    </location>
</feature>
<feature type="compositionally biased region" description="Basic residues" evidence="1">
    <location>
        <begin position="673"/>
        <end position="683"/>
    </location>
</feature>
<organism evidence="2 3">
    <name type="scientific">Artemisia annua</name>
    <name type="common">Sweet wormwood</name>
    <dbReference type="NCBI Taxonomy" id="35608"/>
    <lineage>
        <taxon>Eukaryota</taxon>
        <taxon>Viridiplantae</taxon>
        <taxon>Streptophyta</taxon>
        <taxon>Embryophyta</taxon>
        <taxon>Tracheophyta</taxon>
        <taxon>Spermatophyta</taxon>
        <taxon>Magnoliopsida</taxon>
        <taxon>eudicotyledons</taxon>
        <taxon>Gunneridae</taxon>
        <taxon>Pentapetalae</taxon>
        <taxon>asterids</taxon>
        <taxon>campanulids</taxon>
        <taxon>Asterales</taxon>
        <taxon>Asteraceae</taxon>
        <taxon>Asteroideae</taxon>
        <taxon>Anthemideae</taxon>
        <taxon>Artemisiinae</taxon>
        <taxon>Artemisia</taxon>
    </lineage>
</organism>
<dbReference type="STRING" id="35608.A0A2U1Q0H1"/>
<feature type="region of interest" description="Disordered" evidence="1">
    <location>
        <begin position="922"/>
        <end position="944"/>
    </location>
</feature>
<evidence type="ECO:0000313" key="2">
    <source>
        <dbReference type="EMBL" id="PWA91433.1"/>
    </source>
</evidence>
<feature type="compositionally biased region" description="Basic and acidic residues" evidence="1">
    <location>
        <begin position="276"/>
        <end position="285"/>
    </location>
</feature>
<accession>A0A2U1Q0H1</accession>
<gene>
    <name evidence="2" type="ORF">CTI12_AA090180</name>
</gene>
<feature type="region of interest" description="Disordered" evidence="1">
    <location>
        <begin position="271"/>
        <end position="325"/>
    </location>
</feature>
<keyword evidence="3" id="KW-1185">Reference proteome</keyword>